<reference evidence="5 6" key="1">
    <citation type="submission" date="2020-07" db="EMBL/GenBank/DDBJ databases">
        <authorList>
            <person name="Feng H."/>
        </authorList>
    </citation>
    <scope>NUCLEOTIDE SEQUENCE [LARGE SCALE GENOMIC DNA]</scope>
    <source>
        <strain evidence="6">s-11</strain>
    </source>
</reference>
<dbReference type="Gene3D" id="1.10.1060.10">
    <property type="entry name" value="Alpha-helical ferredoxin"/>
    <property type="match status" value="1"/>
</dbReference>
<dbReference type="Pfam" id="PF13183">
    <property type="entry name" value="Fer4_8"/>
    <property type="match status" value="1"/>
</dbReference>
<dbReference type="EMBL" id="JACEIP010000005">
    <property type="protein sequence ID" value="MBA4542270.1"/>
    <property type="molecule type" value="Genomic_DNA"/>
</dbReference>
<name>A0A7W1X939_9BACL</name>
<evidence type="ECO:0000313" key="5">
    <source>
        <dbReference type="EMBL" id="MBA4542270.1"/>
    </source>
</evidence>
<accession>A0A7W1X939</accession>
<dbReference type="GO" id="GO:0051536">
    <property type="term" value="F:iron-sulfur cluster binding"/>
    <property type="evidence" value="ECO:0007669"/>
    <property type="project" value="UniProtKB-KW"/>
</dbReference>
<dbReference type="GO" id="GO:0046872">
    <property type="term" value="F:metal ion binding"/>
    <property type="evidence" value="ECO:0007669"/>
    <property type="project" value="UniProtKB-KW"/>
</dbReference>
<evidence type="ECO:0000256" key="2">
    <source>
        <dbReference type="ARBA" id="ARBA00023004"/>
    </source>
</evidence>
<dbReference type="PANTHER" id="PTHR32479">
    <property type="entry name" value="GLYCOLATE OXIDASE IRON-SULFUR SUBUNIT"/>
    <property type="match status" value="1"/>
</dbReference>
<dbReference type="PROSITE" id="PS51379">
    <property type="entry name" value="4FE4S_FER_2"/>
    <property type="match status" value="2"/>
</dbReference>
<dbReference type="InterPro" id="IPR017900">
    <property type="entry name" value="4Fe4S_Fe_S_CS"/>
</dbReference>
<dbReference type="PANTHER" id="PTHR32479:SF17">
    <property type="entry name" value="GLYCOLATE OXIDASE IRON-SULFUR SUBUNIT"/>
    <property type="match status" value="1"/>
</dbReference>
<protein>
    <submittedName>
        <fullName evidence="5">(Fe-S)-binding protein</fullName>
    </submittedName>
</protein>
<dbReference type="SUPFAM" id="SSF46548">
    <property type="entry name" value="alpha-helical ferredoxin"/>
    <property type="match status" value="1"/>
</dbReference>
<evidence type="ECO:0000259" key="4">
    <source>
        <dbReference type="PROSITE" id="PS51379"/>
    </source>
</evidence>
<dbReference type="PROSITE" id="PS00198">
    <property type="entry name" value="4FE4S_FER_1"/>
    <property type="match status" value="1"/>
</dbReference>
<evidence type="ECO:0000313" key="6">
    <source>
        <dbReference type="Proteomes" id="UP000530514"/>
    </source>
</evidence>
<feature type="domain" description="4Fe-4S ferredoxin-type" evidence="4">
    <location>
        <begin position="18"/>
        <end position="49"/>
    </location>
</feature>
<dbReference type="InterPro" id="IPR009051">
    <property type="entry name" value="Helical_ferredxn"/>
</dbReference>
<comment type="caution">
    <text evidence="5">The sequence shown here is derived from an EMBL/GenBank/DDBJ whole genome shotgun (WGS) entry which is preliminary data.</text>
</comment>
<dbReference type="InterPro" id="IPR017896">
    <property type="entry name" value="4Fe4S_Fe-S-bd"/>
</dbReference>
<keyword evidence="2" id="KW-0408">Iron</keyword>
<dbReference type="AlphaFoldDB" id="A0A7W1X939"/>
<feature type="domain" description="4Fe-4S ferredoxin-type" evidence="4">
    <location>
        <begin position="69"/>
        <end position="93"/>
    </location>
</feature>
<dbReference type="RefSeq" id="WP_181735404.1">
    <property type="nucleotide sequence ID" value="NZ_JACEIP010000005.1"/>
</dbReference>
<keyword evidence="3" id="KW-0411">Iron-sulfur</keyword>
<keyword evidence="1" id="KW-0479">Metal-binding</keyword>
<evidence type="ECO:0000256" key="1">
    <source>
        <dbReference type="ARBA" id="ARBA00022723"/>
    </source>
</evidence>
<organism evidence="5 6">
    <name type="scientific">Thermoactinomyces daqus</name>
    <dbReference type="NCBI Taxonomy" id="1329516"/>
    <lineage>
        <taxon>Bacteria</taxon>
        <taxon>Bacillati</taxon>
        <taxon>Bacillota</taxon>
        <taxon>Bacilli</taxon>
        <taxon>Bacillales</taxon>
        <taxon>Thermoactinomycetaceae</taxon>
        <taxon>Thermoactinomyces</taxon>
    </lineage>
</organism>
<keyword evidence="6" id="KW-1185">Reference proteome</keyword>
<sequence length="280" mass="31389">MPDPIKKTKPLTGYPFADPPDPEKWSKCIHCGMCLDACPTYQEEKLEPHSPRGRVHLIKAAGEGRISLNQGLFDPVFQCLDCRACETACPSGVEVGALIEEARGQLYQAMPPRGVKGRINRLFLRHFFPNPGRLHALGRLLRFYQQSGLQSLVRKTGILRLLPEHIRKMEAVLPPVPKRFSRQTLAEVTPALGEKRGRVAFLAGCVMDVLYAGINEATVRVLSRNGLEVAVPRGRFAAGPCKYMQGIGRPQKKWRNKILIRFCGRMWIPSLSMRLVAGRR</sequence>
<gene>
    <name evidence="5" type="ORF">H1164_05055</name>
</gene>
<proteinExistence type="predicted"/>
<evidence type="ECO:0000256" key="3">
    <source>
        <dbReference type="ARBA" id="ARBA00023014"/>
    </source>
</evidence>
<dbReference type="Proteomes" id="UP000530514">
    <property type="component" value="Unassembled WGS sequence"/>
</dbReference>